<proteinExistence type="inferred from homology"/>
<dbReference type="Pfam" id="PF13871">
    <property type="entry name" value="Helicase_C_4"/>
    <property type="match status" value="1"/>
</dbReference>
<evidence type="ECO:0000256" key="1">
    <source>
        <dbReference type="ARBA" id="ARBA00006992"/>
    </source>
</evidence>
<dbReference type="GO" id="GO:0006355">
    <property type="term" value="P:regulation of DNA-templated transcription"/>
    <property type="evidence" value="ECO:0007669"/>
    <property type="project" value="InterPro"/>
</dbReference>
<feature type="domain" description="Strawberry notch helicase C" evidence="2">
    <location>
        <begin position="893"/>
        <end position="1147"/>
    </location>
</feature>
<dbReference type="InterPro" id="IPR026741">
    <property type="entry name" value="SNO"/>
</dbReference>
<dbReference type="Pfam" id="PF13872">
    <property type="entry name" value="AAA_34"/>
    <property type="match status" value="1"/>
</dbReference>
<keyword evidence="5" id="KW-1185">Reference proteome</keyword>
<feature type="domain" description="Strawberry notch AAA" evidence="3">
    <location>
        <begin position="396"/>
        <end position="722"/>
    </location>
</feature>
<gene>
    <name evidence="4" type="ORF">JQV55_19745</name>
</gene>
<dbReference type="Gene3D" id="3.40.50.150">
    <property type="entry name" value="Vaccinia Virus protein VP39"/>
    <property type="match status" value="1"/>
</dbReference>
<dbReference type="InterPro" id="IPR029063">
    <property type="entry name" value="SAM-dependent_MTases_sf"/>
</dbReference>
<comment type="similarity">
    <text evidence="1">Belongs to the SBNO family.</text>
</comment>
<reference evidence="4 5" key="1">
    <citation type="submission" date="2021-01" db="EMBL/GenBank/DDBJ databases">
        <title>Diatom-associated Roseobacters Show Island Model of Population Structure.</title>
        <authorList>
            <person name="Qu L."/>
            <person name="Feng X."/>
            <person name="Chen Y."/>
            <person name="Li L."/>
            <person name="Wang X."/>
            <person name="Hu Z."/>
            <person name="Wang H."/>
            <person name="Luo H."/>
        </authorList>
    </citation>
    <scope>NUCLEOTIDE SEQUENCE [LARGE SCALE GENOMIC DNA]</scope>
    <source>
        <strain evidence="4 5">TR60-84</strain>
    </source>
</reference>
<dbReference type="PANTHER" id="PTHR12706">
    <property type="entry name" value="STRAWBERRY NOTCH-RELATED"/>
    <property type="match status" value="1"/>
</dbReference>
<evidence type="ECO:0000259" key="3">
    <source>
        <dbReference type="Pfam" id="PF13872"/>
    </source>
</evidence>
<dbReference type="Gene3D" id="3.40.50.300">
    <property type="entry name" value="P-loop containing nucleotide triphosphate hydrolases"/>
    <property type="match status" value="1"/>
</dbReference>
<dbReference type="CDD" id="cd02440">
    <property type="entry name" value="AdoMet_MTases"/>
    <property type="match status" value="1"/>
</dbReference>
<protein>
    <submittedName>
        <fullName evidence="4">Strawberry notch family protein</fullName>
    </submittedName>
</protein>
<evidence type="ECO:0000313" key="4">
    <source>
        <dbReference type="EMBL" id="MBM1715813.1"/>
    </source>
</evidence>
<dbReference type="PANTHER" id="PTHR12706:SF30">
    <property type="entry name" value="PROTEIN STRAWBERRY NOTCH-RELATED"/>
    <property type="match status" value="1"/>
</dbReference>
<dbReference type="InterPro" id="IPR026937">
    <property type="entry name" value="SBNO_Helicase_C_dom"/>
</dbReference>
<sequence length="1425" mass="154726">MSDPNASATSKALSVLSLRHLLQSTALLVTRESLRSADLAKAMRVHFGGSDAAGHWDWRMAYDVMQAAANLALKDATSPTPPRALAQLAQGLLTETRRSEDQIRLQQFSTPLPYAALVAHAACVRKSDLVLEPSAGTGSLAAMAVRHGADILLNEIDPFRAALLEAIFDLTPSIHDGEHIDDLLLDPRKPSVVLMNPPFSSSIDRSNDPHTAAKHLVAASKRLAPGGRLVAIMPARFTAQSVPAYWTRLTGILTPRLALNIPGSVYRKMGTTVDTQVLICDKVALDDHVFEQRSADTLEEAFALLDKTLPERSDVQPGPSAGTRSPILTINREALRRIGTSSKASGLSTGVMIGPKHALAPVAYDVLAAPRENPPVSDIYARYAPQRIDIAQVRSHPTPLVESLAMASVAPPAPAARQIAELQLPKRITSEGVLSDAQLETIIMANDAHERNLPGKFTINDNNTQLVRKDDDPQATAYRLGYFLGDGTGCGKGRQVAGLILAGWLQGRRRAVWVSKSATLIEDAVRDWHDLGGSPADIQSLSKWKPEQDISMVAGILFVTYATLRSAGKGGSTRLDQILKWIGPDFDGVISFDEAHAMQNAAGSEEGRGTKPSQQGLAGLRLQLALPRARIFYVSATGATNVHNLAYASRLGLWGQGADYPFPSRESFVSAMEAGGVAAMEVVARDLKALGLYTARALSFDGVEYDVLEHALSAAQIEVYDAYARAFKTIHQNLDAALEATGVVDATGKTQASSAKAAARSRFESTKQRFFNHLLMGMKAPSIIAAVQQDVEDGWAAVVQIVSTGESLLKRRLDGMDPEDELVEGALTPRDYVLGYLEQAFPIHTQKLVEIDGNVIAEPLRDANGDLVVSREALGLREEAMVELMSLAPIPAALDQILWAFGADSVAEVTGRSLRPLKGTDGTLYIEKRSASANSSETGAFMGAEKNILIFSDAGGTGRSYHTAENATNQKRRRHYLLEPGWRADAAIQGLGRTHRSAQVSAPFFRVCTSDVHGEKRFTATIARRLDNLGALTKGQRETGGQGMFREEDNLESPIARHALRGLYADLAHDRASSMRYETFTEWTALNLMDGEGVLLDDLPPIQRFLNRVLALPIHMQNALFEEFMERIATQTARAREAGTLDLGVETLRGDQIVQTSGEDLWTCPQSHAVTRIIGLEVTNPVHVRRSGEALERAGRRVPMINHASGRVALIDGAPMQIYDEEVVTLMRKTVRPTGLKLILEEAFEKSAWEEVDVGEFARLWDDEADALPREETTKLFLLTGLLLPIWKDIPTRNERIYRVSPSEGGAMIGRTLSEDGAAALRARFMKGTPQTPNEMLTVALGSTTPVDLGHGLYLRRRRVAGETRLEIEGADGPTTATLKSMGCFTEIIAFQLRLFVPHGEGADTSAILARIMGQRSDNLRADAA</sequence>
<dbReference type="EMBL" id="JAFBRM010000009">
    <property type="protein sequence ID" value="MBM1715813.1"/>
    <property type="molecule type" value="Genomic_DNA"/>
</dbReference>
<organism evidence="4 5">
    <name type="scientific">Sulfitobacter geojensis</name>
    <dbReference type="NCBI Taxonomy" id="1342299"/>
    <lineage>
        <taxon>Bacteria</taxon>
        <taxon>Pseudomonadati</taxon>
        <taxon>Pseudomonadota</taxon>
        <taxon>Alphaproteobacteria</taxon>
        <taxon>Rhodobacterales</taxon>
        <taxon>Roseobacteraceae</taxon>
        <taxon>Sulfitobacter</taxon>
    </lineage>
</organism>
<evidence type="ECO:0000259" key="2">
    <source>
        <dbReference type="Pfam" id="PF13871"/>
    </source>
</evidence>
<dbReference type="InterPro" id="IPR027417">
    <property type="entry name" value="P-loop_NTPase"/>
</dbReference>
<dbReference type="RefSeq" id="WP_203243534.1">
    <property type="nucleotide sequence ID" value="NZ_JAFBRH010000008.1"/>
</dbReference>
<accession>A0AAE3B7Z2</accession>
<comment type="caution">
    <text evidence="4">The sequence shown here is derived from an EMBL/GenBank/DDBJ whole genome shotgun (WGS) entry which is preliminary data.</text>
</comment>
<dbReference type="Proteomes" id="UP000732193">
    <property type="component" value="Unassembled WGS sequence"/>
</dbReference>
<dbReference type="SUPFAM" id="SSF52540">
    <property type="entry name" value="P-loop containing nucleoside triphosphate hydrolases"/>
    <property type="match status" value="1"/>
</dbReference>
<dbReference type="InterPro" id="IPR039187">
    <property type="entry name" value="SNO_AAA"/>
</dbReference>
<dbReference type="SUPFAM" id="SSF53335">
    <property type="entry name" value="S-adenosyl-L-methionine-dependent methyltransferases"/>
    <property type="match status" value="1"/>
</dbReference>
<evidence type="ECO:0000313" key="5">
    <source>
        <dbReference type="Proteomes" id="UP000732193"/>
    </source>
</evidence>
<name>A0AAE3B7Z2_9RHOB</name>